<dbReference type="NCBIfam" id="TIGR02858">
    <property type="entry name" value="spore_III_AA"/>
    <property type="match status" value="1"/>
</dbReference>
<keyword evidence="1" id="KW-0547">Nucleotide-binding</keyword>
<dbReference type="PANTHER" id="PTHR20953">
    <property type="entry name" value="KINASE-RELATED"/>
    <property type="match status" value="1"/>
</dbReference>
<proteinExistence type="predicted"/>
<dbReference type="STRING" id="142842.SAMN02745118_02026"/>
<keyword evidence="5" id="KW-1185">Reference proteome</keyword>
<evidence type="ECO:0000259" key="3">
    <source>
        <dbReference type="Pfam" id="PF19568"/>
    </source>
</evidence>
<dbReference type="EMBL" id="FUWM01000017">
    <property type="protein sequence ID" value="SJZ85866.1"/>
    <property type="molecule type" value="Genomic_DNA"/>
</dbReference>
<dbReference type="RefSeq" id="WP_078810461.1">
    <property type="nucleotide sequence ID" value="NZ_FUWM01000017.1"/>
</dbReference>
<dbReference type="GO" id="GO:0005524">
    <property type="term" value="F:ATP binding"/>
    <property type="evidence" value="ECO:0007669"/>
    <property type="project" value="UniProtKB-KW"/>
</dbReference>
<evidence type="ECO:0000256" key="2">
    <source>
        <dbReference type="ARBA" id="ARBA00022840"/>
    </source>
</evidence>
<evidence type="ECO:0000313" key="4">
    <source>
        <dbReference type="EMBL" id="SJZ85866.1"/>
    </source>
</evidence>
<name>A0A1T4P3N4_9FIRM</name>
<dbReference type="InterPro" id="IPR027417">
    <property type="entry name" value="P-loop_NTPase"/>
</dbReference>
<dbReference type="InterPro" id="IPR045735">
    <property type="entry name" value="Spore_III_AA_AAA+_ATPase"/>
</dbReference>
<keyword evidence="2" id="KW-0067">ATP-binding</keyword>
<feature type="domain" description="Stage III sporulation protein AA AAA+ ATPase" evidence="3">
    <location>
        <begin position="6"/>
        <end position="318"/>
    </location>
</feature>
<dbReference type="Pfam" id="PF19568">
    <property type="entry name" value="Spore_III_AA"/>
    <property type="match status" value="1"/>
</dbReference>
<accession>A0A1T4P3N4</accession>
<reference evidence="5" key="1">
    <citation type="submission" date="2017-02" db="EMBL/GenBank/DDBJ databases">
        <authorList>
            <person name="Varghese N."/>
            <person name="Submissions S."/>
        </authorList>
    </citation>
    <scope>NUCLEOTIDE SEQUENCE [LARGE SCALE GENOMIC DNA]</scope>
    <source>
        <strain evidence="5">ATCC BAA-73</strain>
    </source>
</reference>
<organism evidence="4 5">
    <name type="scientific">Selenihalanaerobacter shriftii</name>
    <dbReference type="NCBI Taxonomy" id="142842"/>
    <lineage>
        <taxon>Bacteria</taxon>
        <taxon>Bacillati</taxon>
        <taxon>Bacillota</taxon>
        <taxon>Clostridia</taxon>
        <taxon>Halanaerobiales</taxon>
        <taxon>Halobacteroidaceae</taxon>
        <taxon>Selenihalanaerobacter</taxon>
    </lineage>
</organism>
<dbReference type="PANTHER" id="PTHR20953:SF3">
    <property type="entry name" value="P-LOOP CONTAINING NUCLEOSIDE TRIPHOSPHATE HYDROLASES SUPERFAMILY PROTEIN"/>
    <property type="match status" value="1"/>
</dbReference>
<dbReference type="Proteomes" id="UP000190625">
    <property type="component" value="Unassembled WGS sequence"/>
</dbReference>
<dbReference type="SUPFAM" id="SSF52540">
    <property type="entry name" value="P-loop containing nucleoside triphosphate hydrolases"/>
    <property type="match status" value="1"/>
</dbReference>
<dbReference type="AlphaFoldDB" id="A0A1T4P3N4"/>
<sequence length="326" mass="36348">MVNKIQKDIIPILATKLREILKQVDTKILRVTEEVRLRINQPLILNLNNGEAILTERGKITSNPKQAYQITQRDLKDTMNLMTQNSLYALEEELRQGYLTLEGGHRVGFVGRVITNSEKIELIKEFTGLNIRIAKEVIGAADSVIKKIIKNKDMIYNTLIISPPQCGKTTLLRDLTRQLSNGLPSIDLSGLKIGVVDERGEIGGNYQGIAQNQLGIRTDILANCPKSEGMLLLIRSMSPEVIVTDEIGSHKDVQAILEAINAGVKIIASVHGSDLAEIKRRPALKGLLNQKLFRRFIILSRRSGPGTVEKILGENKERIRGRRRIG</sequence>
<dbReference type="OrthoDB" id="9768243at2"/>
<dbReference type="Gene3D" id="3.40.50.300">
    <property type="entry name" value="P-loop containing nucleotide triphosphate hydrolases"/>
    <property type="match status" value="1"/>
</dbReference>
<dbReference type="InterPro" id="IPR014217">
    <property type="entry name" value="Spore_III_AA"/>
</dbReference>
<evidence type="ECO:0000256" key="1">
    <source>
        <dbReference type="ARBA" id="ARBA00022741"/>
    </source>
</evidence>
<gene>
    <name evidence="4" type="ORF">SAMN02745118_02026</name>
</gene>
<protein>
    <submittedName>
        <fullName evidence="4">Stage III sporulation protein AA</fullName>
    </submittedName>
</protein>
<evidence type="ECO:0000313" key="5">
    <source>
        <dbReference type="Proteomes" id="UP000190625"/>
    </source>
</evidence>